<comment type="subcellular location">
    <subcellularLocation>
        <location evidence="1">Cell membrane</location>
        <topology evidence="1">Multi-pass membrane protein</topology>
    </subcellularLocation>
</comment>
<evidence type="ECO:0000256" key="1">
    <source>
        <dbReference type="ARBA" id="ARBA00004651"/>
    </source>
</evidence>
<dbReference type="EMBL" id="FNAX01000001">
    <property type="protein sequence ID" value="SDE36131.1"/>
    <property type="molecule type" value="Genomic_DNA"/>
</dbReference>
<evidence type="ECO:0000313" key="11">
    <source>
        <dbReference type="EMBL" id="SDE36131.1"/>
    </source>
</evidence>
<organism evidence="11 12">
    <name type="scientific">Streptomyces griseoaurantiacus</name>
    <dbReference type="NCBI Taxonomy" id="68213"/>
    <lineage>
        <taxon>Bacteria</taxon>
        <taxon>Bacillati</taxon>
        <taxon>Actinomycetota</taxon>
        <taxon>Actinomycetes</taxon>
        <taxon>Kitasatosporales</taxon>
        <taxon>Streptomycetaceae</taxon>
        <taxon>Streptomyces</taxon>
        <taxon>Streptomyces aurantiacus group</taxon>
    </lineage>
</organism>
<proteinExistence type="predicted"/>
<evidence type="ECO:0000313" key="12">
    <source>
        <dbReference type="Proteomes" id="UP000198614"/>
    </source>
</evidence>
<name>A0A1G7C9Z6_9ACTN</name>
<feature type="domain" description="Glycosyltransferase RgtA/B/C/D-like" evidence="10">
    <location>
        <begin position="104"/>
        <end position="252"/>
    </location>
</feature>
<evidence type="ECO:0000256" key="7">
    <source>
        <dbReference type="ARBA" id="ARBA00023136"/>
    </source>
</evidence>
<sequence>MRPEAAQEETITTHPDLARPRALLLARPPVQAPAPAPARAPRRGATLVPVLAPALLATALGLWGLDRRHSMWRDEAVTYEVAHRPLGALEELLGRIDAVHGLYYLLLHAVFALWDGGLTALRLPSVAGAALAAAGVGATGARLAGRRAGTLAGAVFALLPAVQQYAQEGRSYALVCAAVIWSGHFLLRALDRPAAARWWCAYGAVLALACWLHEFAVLVLLAHAVTLRWLRVPRWVALRWGLTAGTVVLAVSPLVLLSLGQSAEQLGWLGRPGPEVWLGFWLVGGAGALLVRWTRGPGYPPSVLGAWALPPLLVPGGVLLLVSLVRPYYVDRYVLHGLAGLALPAGAALDRALARARRGTGPVGWAAARWLGGAAVVLAVLVPWSLHVRAPESRKDDVVAVARAVEREARPGDAVLFLPGRRREWLLWAPSVHRRLDDLALDQGPRASHTLQGTELSAGTVRRRLDAVDRVLALGDPPGEPLDPYPEEAVKREVLGARFRVCARTEVWGARITVYARPGHCGRGAGTGSAGAGGVGDAGEGTREARGHGEGGGPGDHGAAAFGLW</sequence>
<feature type="transmembrane region" description="Helical" evidence="9">
    <location>
        <begin position="237"/>
        <end position="256"/>
    </location>
</feature>
<dbReference type="GO" id="GO:0010041">
    <property type="term" value="P:response to iron(III) ion"/>
    <property type="evidence" value="ECO:0007669"/>
    <property type="project" value="TreeGrafter"/>
</dbReference>
<feature type="transmembrane region" description="Helical" evidence="9">
    <location>
        <begin position="47"/>
        <end position="65"/>
    </location>
</feature>
<dbReference type="GO" id="GO:0016763">
    <property type="term" value="F:pentosyltransferase activity"/>
    <property type="evidence" value="ECO:0007669"/>
    <property type="project" value="TreeGrafter"/>
</dbReference>
<feature type="compositionally biased region" description="Basic and acidic residues" evidence="8">
    <location>
        <begin position="540"/>
        <end position="549"/>
    </location>
</feature>
<dbReference type="InterPro" id="IPR050297">
    <property type="entry name" value="LipidA_mod_glycosyltrf_83"/>
</dbReference>
<keyword evidence="4 11" id="KW-0808">Transferase</keyword>
<dbReference type="GO" id="GO:0005886">
    <property type="term" value="C:plasma membrane"/>
    <property type="evidence" value="ECO:0007669"/>
    <property type="project" value="UniProtKB-SubCell"/>
</dbReference>
<dbReference type="Proteomes" id="UP000198614">
    <property type="component" value="Unassembled WGS sequence"/>
</dbReference>
<feature type="region of interest" description="Disordered" evidence="8">
    <location>
        <begin position="522"/>
        <end position="565"/>
    </location>
</feature>
<feature type="compositionally biased region" description="Gly residues" evidence="8">
    <location>
        <begin position="522"/>
        <end position="539"/>
    </location>
</feature>
<evidence type="ECO:0000259" key="10">
    <source>
        <dbReference type="Pfam" id="PF13231"/>
    </source>
</evidence>
<dbReference type="PANTHER" id="PTHR33908:SF3">
    <property type="entry name" value="UNDECAPRENYL PHOSPHATE-ALPHA-4-AMINO-4-DEOXY-L-ARABINOSE ARABINOSYL TRANSFERASE"/>
    <property type="match status" value="1"/>
</dbReference>
<feature type="transmembrane region" description="Helical" evidence="9">
    <location>
        <begin position="306"/>
        <end position="326"/>
    </location>
</feature>
<dbReference type="Pfam" id="PF13231">
    <property type="entry name" value="PMT_2"/>
    <property type="match status" value="1"/>
</dbReference>
<evidence type="ECO:0000256" key="2">
    <source>
        <dbReference type="ARBA" id="ARBA00022475"/>
    </source>
</evidence>
<keyword evidence="3 11" id="KW-0328">Glycosyltransferase</keyword>
<keyword evidence="6 9" id="KW-1133">Transmembrane helix</keyword>
<keyword evidence="2" id="KW-1003">Cell membrane</keyword>
<accession>A0A1G7C9Z6</accession>
<evidence type="ECO:0000256" key="6">
    <source>
        <dbReference type="ARBA" id="ARBA00022989"/>
    </source>
</evidence>
<protein>
    <submittedName>
        <fullName evidence="11">Mannosyltransferase</fullName>
    </submittedName>
</protein>
<reference evidence="11 12" key="1">
    <citation type="submission" date="2016-10" db="EMBL/GenBank/DDBJ databases">
        <authorList>
            <person name="de Groot N.N."/>
        </authorList>
    </citation>
    <scope>NUCLEOTIDE SEQUENCE [LARGE SCALE GENOMIC DNA]</scope>
    <source>
        <strain evidence="11 12">CGMCC 4.1859</strain>
    </source>
</reference>
<evidence type="ECO:0000256" key="5">
    <source>
        <dbReference type="ARBA" id="ARBA00022692"/>
    </source>
</evidence>
<keyword evidence="7 9" id="KW-0472">Membrane</keyword>
<evidence type="ECO:0000256" key="4">
    <source>
        <dbReference type="ARBA" id="ARBA00022679"/>
    </source>
</evidence>
<dbReference type="PANTHER" id="PTHR33908">
    <property type="entry name" value="MANNOSYLTRANSFERASE YKCB-RELATED"/>
    <property type="match status" value="1"/>
</dbReference>
<evidence type="ECO:0000256" key="8">
    <source>
        <dbReference type="SAM" id="MobiDB-lite"/>
    </source>
</evidence>
<keyword evidence="5 9" id="KW-0812">Transmembrane</keyword>
<dbReference type="AlphaFoldDB" id="A0A1G7C9Z6"/>
<evidence type="ECO:0000256" key="9">
    <source>
        <dbReference type="SAM" id="Phobius"/>
    </source>
</evidence>
<evidence type="ECO:0000256" key="3">
    <source>
        <dbReference type="ARBA" id="ARBA00022676"/>
    </source>
</evidence>
<dbReference type="GO" id="GO:0009103">
    <property type="term" value="P:lipopolysaccharide biosynthetic process"/>
    <property type="evidence" value="ECO:0007669"/>
    <property type="project" value="UniProtKB-ARBA"/>
</dbReference>
<feature type="transmembrane region" description="Helical" evidence="9">
    <location>
        <begin position="276"/>
        <end position="294"/>
    </location>
</feature>
<gene>
    <name evidence="11" type="ORF">SAMN05216260_101438</name>
</gene>
<dbReference type="OrthoDB" id="5318634at2"/>
<feature type="transmembrane region" description="Helical" evidence="9">
    <location>
        <begin position="172"/>
        <end position="190"/>
    </location>
</feature>
<feature type="transmembrane region" description="Helical" evidence="9">
    <location>
        <begin position="202"/>
        <end position="225"/>
    </location>
</feature>
<dbReference type="InterPro" id="IPR038731">
    <property type="entry name" value="RgtA/B/C-like"/>
</dbReference>
<feature type="transmembrane region" description="Helical" evidence="9">
    <location>
        <begin position="366"/>
        <end position="386"/>
    </location>
</feature>